<dbReference type="GO" id="GO:0006012">
    <property type="term" value="P:galactose metabolic process"/>
    <property type="evidence" value="ECO:0007669"/>
    <property type="project" value="UniProtKB-UniRule"/>
</dbReference>
<dbReference type="NCBIfam" id="NF003705">
    <property type="entry name" value="PRK05322.1"/>
    <property type="match status" value="1"/>
</dbReference>
<sequence length="415" mass="46216">MQQDYSNLTEYAANNIAQLKCELEKHFLELYGSSTEPIQFYSAPARINIIGEHIDYNGGKVFPAAIDKYIFLAIRKRPDTIINYDDIRFPGKFTFNITDNFSYKKENDYCNYLNGIITILKDKGFALTTGFDALFFSCIPDGGGVSSSSALECCFIAAMNGLYNCNLTPVENALIGQETEHRFMNVQCGIMDQFIIATGKKEAAVLLDCATLDYEYVPLHLGDYRFLVMNTNKKRQLSDSKYNERVAECKEGLSLLNKALESKGMETVPNPCAMTDEHLDILKEAGASDVIFRRMRHCLTENRRVYKAAEALKAGNLEELGKLMNQSHESLQTDYETTGIELDTLHIEANKIKGCLGARVTGAGFGGCGIALLHKDCIKDFIQTVGKAYKEKIGYEATFFECSTGNGAGPLKEDN</sequence>
<evidence type="ECO:0000256" key="1">
    <source>
        <dbReference type="ARBA" id="ARBA00006566"/>
    </source>
</evidence>
<dbReference type="Pfam" id="PF10509">
    <property type="entry name" value="GalKase_gal_bdg"/>
    <property type="match status" value="1"/>
</dbReference>
<dbReference type="GO" id="GO:0046872">
    <property type="term" value="F:metal ion binding"/>
    <property type="evidence" value="ECO:0007669"/>
    <property type="project" value="UniProtKB-KW"/>
</dbReference>
<evidence type="ECO:0000256" key="10">
    <source>
        <dbReference type="ARBA" id="ARBA00023277"/>
    </source>
</evidence>
<keyword evidence="4" id="KW-0479">Metal-binding</keyword>
<dbReference type="InterPro" id="IPR006204">
    <property type="entry name" value="GHMP_kinase_N_dom"/>
</dbReference>
<keyword evidence="10" id="KW-0119">Carbohydrate metabolism</keyword>
<dbReference type="Gene3D" id="3.30.70.890">
    <property type="entry name" value="GHMP kinase, C-terminal domain"/>
    <property type="match status" value="1"/>
</dbReference>
<dbReference type="InterPro" id="IPR006206">
    <property type="entry name" value="Mevalonate/galactokinase"/>
</dbReference>
<keyword evidence="6" id="KW-0418">Kinase</keyword>
<dbReference type="NCBIfam" id="TIGR00131">
    <property type="entry name" value="gal_kin"/>
    <property type="match status" value="1"/>
</dbReference>
<dbReference type="GO" id="GO:0005829">
    <property type="term" value="C:cytosol"/>
    <property type="evidence" value="ECO:0007669"/>
    <property type="project" value="TreeGrafter"/>
</dbReference>
<evidence type="ECO:0000256" key="3">
    <source>
        <dbReference type="ARBA" id="ARBA00022679"/>
    </source>
</evidence>
<proteinExistence type="inferred from homology"/>
<dbReference type="EC" id="2.7.1.6" evidence="11"/>
<feature type="domain" description="GHMP kinase N-terminal" evidence="12">
    <location>
        <begin position="111"/>
        <end position="199"/>
    </location>
</feature>
<dbReference type="FunFam" id="3.30.230.10:FF:000017">
    <property type="entry name" value="Galactokinase"/>
    <property type="match status" value="1"/>
</dbReference>
<evidence type="ECO:0000256" key="8">
    <source>
        <dbReference type="ARBA" id="ARBA00022842"/>
    </source>
</evidence>
<dbReference type="PRINTS" id="PR00959">
    <property type="entry name" value="MEVGALKINASE"/>
</dbReference>
<keyword evidence="7" id="KW-0067">ATP-binding</keyword>
<keyword evidence="2" id="KW-0963">Cytoplasm</keyword>
<dbReference type="InterPro" id="IPR000705">
    <property type="entry name" value="Galactokinase"/>
</dbReference>
<evidence type="ECO:0000256" key="11">
    <source>
        <dbReference type="NCBIfam" id="TIGR00131"/>
    </source>
</evidence>
<evidence type="ECO:0000256" key="9">
    <source>
        <dbReference type="ARBA" id="ARBA00023144"/>
    </source>
</evidence>
<evidence type="ECO:0000259" key="12">
    <source>
        <dbReference type="Pfam" id="PF00288"/>
    </source>
</evidence>
<dbReference type="AlphaFoldDB" id="A0A9E2P014"/>
<dbReference type="InterPro" id="IPR013750">
    <property type="entry name" value="GHMP_kinase_C_dom"/>
</dbReference>
<evidence type="ECO:0000256" key="6">
    <source>
        <dbReference type="ARBA" id="ARBA00022777"/>
    </source>
</evidence>
<dbReference type="Proteomes" id="UP000823914">
    <property type="component" value="Unassembled WGS sequence"/>
</dbReference>
<comment type="caution">
    <text evidence="15">The sequence shown here is derived from an EMBL/GenBank/DDBJ whole genome shotgun (WGS) entry which is preliminary data.</text>
</comment>
<dbReference type="Pfam" id="PF00288">
    <property type="entry name" value="GHMP_kinases_N"/>
    <property type="match status" value="1"/>
</dbReference>
<feature type="domain" description="GHMP kinase C-terminal" evidence="13">
    <location>
        <begin position="308"/>
        <end position="388"/>
    </location>
</feature>
<dbReference type="GO" id="GO:0004335">
    <property type="term" value="F:galactokinase activity"/>
    <property type="evidence" value="ECO:0007669"/>
    <property type="project" value="UniProtKB-UniRule"/>
</dbReference>
<dbReference type="PRINTS" id="PR00473">
    <property type="entry name" value="GALCTOKINASE"/>
</dbReference>
<dbReference type="Gene3D" id="3.30.230.10">
    <property type="match status" value="1"/>
</dbReference>
<keyword evidence="9" id="KW-0299">Galactose metabolism</keyword>
<dbReference type="InterPro" id="IPR020568">
    <property type="entry name" value="Ribosomal_Su5_D2-typ_SF"/>
</dbReference>
<name>A0A9E2P014_9SPIR</name>
<evidence type="ECO:0000259" key="13">
    <source>
        <dbReference type="Pfam" id="PF08544"/>
    </source>
</evidence>
<reference evidence="15" key="2">
    <citation type="submission" date="2021-04" db="EMBL/GenBank/DDBJ databases">
        <authorList>
            <person name="Gilroy R."/>
        </authorList>
    </citation>
    <scope>NUCLEOTIDE SEQUENCE</scope>
    <source>
        <strain evidence="15">Gambia15-2214</strain>
    </source>
</reference>
<dbReference type="PANTHER" id="PTHR10457">
    <property type="entry name" value="MEVALONATE KINASE/GALACTOKINASE"/>
    <property type="match status" value="1"/>
</dbReference>
<dbReference type="SUPFAM" id="SSF54211">
    <property type="entry name" value="Ribosomal protein S5 domain 2-like"/>
    <property type="match status" value="1"/>
</dbReference>
<evidence type="ECO:0000259" key="14">
    <source>
        <dbReference type="Pfam" id="PF10509"/>
    </source>
</evidence>
<dbReference type="InterPro" id="IPR036554">
    <property type="entry name" value="GHMP_kinase_C_sf"/>
</dbReference>
<evidence type="ECO:0000256" key="4">
    <source>
        <dbReference type="ARBA" id="ARBA00022723"/>
    </source>
</evidence>
<dbReference type="PIRSF" id="PIRSF000530">
    <property type="entry name" value="Galactokinase"/>
    <property type="match status" value="1"/>
</dbReference>
<evidence type="ECO:0000256" key="2">
    <source>
        <dbReference type="ARBA" id="ARBA00022490"/>
    </source>
</evidence>
<dbReference type="EMBL" id="JAHLFV010000048">
    <property type="protein sequence ID" value="MBU3849348.1"/>
    <property type="molecule type" value="Genomic_DNA"/>
</dbReference>
<accession>A0A9E2P014</accession>
<gene>
    <name evidence="15" type="ORF">IAA16_02145</name>
</gene>
<dbReference type="SUPFAM" id="SSF55060">
    <property type="entry name" value="GHMP Kinase, C-terminal domain"/>
    <property type="match status" value="1"/>
</dbReference>
<dbReference type="FunFam" id="3.30.70.890:FF:000001">
    <property type="entry name" value="Galactokinase"/>
    <property type="match status" value="1"/>
</dbReference>
<evidence type="ECO:0000256" key="5">
    <source>
        <dbReference type="ARBA" id="ARBA00022741"/>
    </source>
</evidence>
<comment type="similarity">
    <text evidence="1">Belongs to the GHMP kinase family. GalK subfamily.</text>
</comment>
<keyword evidence="3 15" id="KW-0808">Transferase</keyword>
<keyword evidence="8" id="KW-0460">Magnesium</keyword>
<reference evidence="15" key="1">
    <citation type="journal article" date="2021" name="PeerJ">
        <title>Extensive microbial diversity within the chicken gut microbiome revealed by metagenomics and culture.</title>
        <authorList>
            <person name="Gilroy R."/>
            <person name="Ravi A."/>
            <person name="Getino M."/>
            <person name="Pursley I."/>
            <person name="Horton D.L."/>
            <person name="Alikhan N.F."/>
            <person name="Baker D."/>
            <person name="Gharbi K."/>
            <person name="Hall N."/>
            <person name="Watson M."/>
            <person name="Adriaenssens E.M."/>
            <person name="Foster-Nyarko E."/>
            <person name="Jarju S."/>
            <person name="Secka A."/>
            <person name="Antonio M."/>
            <person name="Oren A."/>
            <person name="Chaudhuri R.R."/>
            <person name="La Ragione R."/>
            <person name="Hildebrand F."/>
            <person name="Pallen M.J."/>
        </authorList>
    </citation>
    <scope>NUCLEOTIDE SEQUENCE</scope>
    <source>
        <strain evidence="15">Gambia15-2214</strain>
    </source>
</reference>
<evidence type="ECO:0000313" key="16">
    <source>
        <dbReference type="Proteomes" id="UP000823914"/>
    </source>
</evidence>
<protein>
    <recommendedName>
        <fullName evidence="11">Galactokinase</fullName>
        <ecNumber evidence="11">2.7.1.6</ecNumber>
    </recommendedName>
</protein>
<feature type="domain" description="Galactokinase N-terminal" evidence="14">
    <location>
        <begin position="26"/>
        <end position="76"/>
    </location>
</feature>
<dbReference type="GO" id="GO:0005524">
    <property type="term" value="F:ATP binding"/>
    <property type="evidence" value="ECO:0007669"/>
    <property type="project" value="UniProtKB-UniRule"/>
</dbReference>
<keyword evidence="5" id="KW-0547">Nucleotide-binding</keyword>
<dbReference type="InterPro" id="IPR014721">
    <property type="entry name" value="Ribsml_uS5_D2-typ_fold_subgr"/>
</dbReference>
<dbReference type="PANTHER" id="PTHR10457:SF7">
    <property type="entry name" value="GALACTOKINASE-RELATED"/>
    <property type="match status" value="1"/>
</dbReference>
<evidence type="ECO:0000313" key="15">
    <source>
        <dbReference type="EMBL" id="MBU3849348.1"/>
    </source>
</evidence>
<dbReference type="Pfam" id="PF08544">
    <property type="entry name" value="GHMP_kinases_C"/>
    <property type="match status" value="1"/>
</dbReference>
<dbReference type="InterPro" id="IPR019539">
    <property type="entry name" value="GalKase_N"/>
</dbReference>
<evidence type="ECO:0000256" key="7">
    <source>
        <dbReference type="ARBA" id="ARBA00022840"/>
    </source>
</evidence>
<organism evidence="15 16">
    <name type="scientific">Candidatus Treponema excrementipullorum</name>
    <dbReference type="NCBI Taxonomy" id="2838768"/>
    <lineage>
        <taxon>Bacteria</taxon>
        <taxon>Pseudomonadati</taxon>
        <taxon>Spirochaetota</taxon>
        <taxon>Spirochaetia</taxon>
        <taxon>Spirochaetales</taxon>
        <taxon>Treponemataceae</taxon>
        <taxon>Treponema</taxon>
    </lineage>
</organism>